<comment type="caution">
    <text evidence="1">The sequence shown here is derived from an EMBL/GenBank/DDBJ whole genome shotgun (WGS) entry which is preliminary data.</text>
</comment>
<gene>
    <name evidence="1" type="ORF">M977_04634</name>
</gene>
<dbReference type="Gene3D" id="3.40.630.30">
    <property type="match status" value="1"/>
</dbReference>
<dbReference type="EMBL" id="LXEP01000056">
    <property type="protein sequence ID" value="OAT16385.1"/>
    <property type="molecule type" value="Genomic_DNA"/>
</dbReference>
<protein>
    <recommendedName>
        <fullName evidence="3">Acetyltransferase</fullName>
    </recommendedName>
</protein>
<dbReference type="InterPro" id="IPR016181">
    <property type="entry name" value="Acyl_CoA_acyltransferase"/>
</dbReference>
<dbReference type="AlphaFoldDB" id="A0A1B7HL83"/>
<accession>A0A1B7HL83</accession>
<dbReference type="Proteomes" id="UP000078504">
    <property type="component" value="Unassembled WGS sequence"/>
</dbReference>
<evidence type="ECO:0000313" key="2">
    <source>
        <dbReference type="Proteomes" id="UP000078504"/>
    </source>
</evidence>
<name>A0A1B7HL83_9ENTR</name>
<reference evidence="1 2" key="1">
    <citation type="submission" date="2016-04" db="EMBL/GenBank/DDBJ databases">
        <title>ATOL: Assembling a taxonomically balanced genome-scale reconstruction of the evolutionary history of the Enterobacteriaceae.</title>
        <authorList>
            <person name="Plunkett G.III."/>
            <person name="Neeno-Eckwall E.C."/>
            <person name="Glasner J.D."/>
            <person name="Perna N.T."/>
        </authorList>
    </citation>
    <scope>NUCLEOTIDE SEQUENCE [LARGE SCALE GENOMIC DNA]</scope>
    <source>
        <strain evidence="1 2">ATCC 51604</strain>
    </source>
</reference>
<sequence length="64" mass="7409">MYGFDELKLPEIVGVTRENHIASRRILEKAGLLFTQRIDNPEDPPANLIFTLTIDQWKSLKRQA</sequence>
<proteinExistence type="predicted"/>
<dbReference type="PATRIC" id="fig|1354253.4.peg.4783"/>
<organism evidence="1 2">
    <name type="scientific">Buttiauxella gaviniae ATCC 51604</name>
    <dbReference type="NCBI Taxonomy" id="1354253"/>
    <lineage>
        <taxon>Bacteria</taxon>
        <taxon>Pseudomonadati</taxon>
        <taxon>Pseudomonadota</taxon>
        <taxon>Gammaproteobacteria</taxon>
        <taxon>Enterobacterales</taxon>
        <taxon>Enterobacteriaceae</taxon>
        <taxon>Buttiauxella</taxon>
    </lineage>
</organism>
<evidence type="ECO:0000313" key="1">
    <source>
        <dbReference type="EMBL" id="OAT16385.1"/>
    </source>
</evidence>
<dbReference type="SUPFAM" id="SSF55729">
    <property type="entry name" value="Acyl-CoA N-acyltransferases (Nat)"/>
    <property type="match status" value="1"/>
</dbReference>
<evidence type="ECO:0008006" key="3">
    <source>
        <dbReference type="Google" id="ProtNLM"/>
    </source>
</evidence>